<dbReference type="EMBL" id="JAUFPN010000199">
    <property type="protein sequence ID" value="MDN3567945.1"/>
    <property type="molecule type" value="Genomic_DNA"/>
</dbReference>
<dbReference type="InterPro" id="IPR007060">
    <property type="entry name" value="FtsL/DivIC"/>
</dbReference>
<accession>A0ABT8ADV2</accession>
<dbReference type="Proteomes" id="UP001529369">
    <property type="component" value="Unassembled WGS sequence"/>
</dbReference>
<protein>
    <submittedName>
        <fullName evidence="2">Septum formation initiator family protein</fullName>
    </submittedName>
</protein>
<gene>
    <name evidence="2" type="ORF">QWZ14_26495</name>
</gene>
<evidence type="ECO:0000256" key="1">
    <source>
        <dbReference type="SAM" id="Coils"/>
    </source>
</evidence>
<keyword evidence="3" id="KW-1185">Reference proteome</keyword>
<sequence length="112" mass="12997">MDHDSLGRRLRRWLKDAAPPVGLALLCGYFVWHSLEGESGLWARERRLAEIAGAKLTLARVENERDSMERRVNGLRGDRIDRDQLDERARTLLNLVGKDEIVIPYEPSRRLY</sequence>
<dbReference type="RefSeq" id="WP_290320034.1">
    <property type="nucleotide sequence ID" value="NZ_JAUFPN010000199.1"/>
</dbReference>
<organism evidence="2 3">
    <name type="scientific">Paeniroseomonas aquatica</name>
    <dbReference type="NCBI Taxonomy" id="373043"/>
    <lineage>
        <taxon>Bacteria</taxon>
        <taxon>Pseudomonadati</taxon>
        <taxon>Pseudomonadota</taxon>
        <taxon>Alphaproteobacteria</taxon>
        <taxon>Acetobacterales</taxon>
        <taxon>Acetobacteraceae</taxon>
        <taxon>Paeniroseomonas</taxon>
    </lineage>
</organism>
<keyword evidence="1" id="KW-0175">Coiled coil</keyword>
<reference evidence="3" key="1">
    <citation type="journal article" date="2019" name="Int. J. Syst. Evol. Microbiol.">
        <title>The Global Catalogue of Microorganisms (GCM) 10K type strain sequencing project: providing services to taxonomists for standard genome sequencing and annotation.</title>
        <authorList>
            <consortium name="The Broad Institute Genomics Platform"/>
            <consortium name="The Broad Institute Genome Sequencing Center for Infectious Disease"/>
            <person name="Wu L."/>
            <person name="Ma J."/>
        </authorList>
    </citation>
    <scope>NUCLEOTIDE SEQUENCE [LARGE SCALE GENOMIC DNA]</scope>
    <source>
        <strain evidence="3">CECT 7131</strain>
    </source>
</reference>
<feature type="coiled-coil region" evidence="1">
    <location>
        <begin position="51"/>
        <end position="78"/>
    </location>
</feature>
<evidence type="ECO:0000313" key="3">
    <source>
        <dbReference type="Proteomes" id="UP001529369"/>
    </source>
</evidence>
<dbReference type="Pfam" id="PF04977">
    <property type="entry name" value="DivIC"/>
    <property type="match status" value="1"/>
</dbReference>
<name>A0ABT8ADV2_9PROT</name>
<comment type="caution">
    <text evidence="2">The sequence shown here is derived from an EMBL/GenBank/DDBJ whole genome shotgun (WGS) entry which is preliminary data.</text>
</comment>
<evidence type="ECO:0000313" key="2">
    <source>
        <dbReference type="EMBL" id="MDN3567945.1"/>
    </source>
</evidence>
<proteinExistence type="predicted"/>